<keyword evidence="6" id="KW-0482">Metalloprotease</keyword>
<keyword evidence="5" id="KW-0862">Zinc</keyword>
<evidence type="ECO:0000259" key="9">
    <source>
        <dbReference type="Pfam" id="PF01551"/>
    </source>
</evidence>
<keyword evidence="2" id="KW-0645">Protease</keyword>
<dbReference type="InterPro" id="IPR016047">
    <property type="entry name" value="M23ase_b-sheet_dom"/>
</dbReference>
<evidence type="ECO:0000256" key="1">
    <source>
        <dbReference type="ARBA" id="ARBA00001947"/>
    </source>
</evidence>
<protein>
    <recommendedName>
        <fullName evidence="9">M23ase beta-sheet core domain-containing protein</fullName>
    </recommendedName>
</protein>
<comment type="caution">
    <text evidence="10">The sequence shown here is derived from an EMBL/GenBank/DDBJ whole genome shotgun (WGS) entry which is preliminary data.</text>
</comment>
<comment type="cofactor">
    <cofactor evidence="1">
        <name>Zn(2+)</name>
        <dbReference type="ChEBI" id="CHEBI:29105"/>
    </cofactor>
</comment>
<reference evidence="10" key="1">
    <citation type="submission" date="2019-08" db="EMBL/GenBank/DDBJ databases">
        <authorList>
            <person name="Kucharzyk K."/>
            <person name="Murdoch R.W."/>
            <person name="Higgins S."/>
            <person name="Loffler F."/>
        </authorList>
    </citation>
    <scope>NUCLEOTIDE SEQUENCE</scope>
</reference>
<evidence type="ECO:0000256" key="3">
    <source>
        <dbReference type="ARBA" id="ARBA00022723"/>
    </source>
</evidence>
<dbReference type="GO" id="GO:0004222">
    <property type="term" value="F:metalloendopeptidase activity"/>
    <property type="evidence" value="ECO:0007669"/>
    <property type="project" value="TreeGrafter"/>
</dbReference>
<evidence type="ECO:0000256" key="4">
    <source>
        <dbReference type="ARBA" id="ARBA00022801"/>
    </source>
</evidence>
<keyword evidence="4" id="KW-0378">Hydrolase</keyword>
<dbReference type="GO" id="GO:0046872">
    <property type="term" value="F:metal ion binding"/>
    <property type="evidence" value="ECO:0007669"/>
    <property type="project" value="UniProtKB-KW"/>
</dbReference>
<dbReference type="CDD" id="cd12797">
    <property type="entry name" value="M23_peptidase"/>
    <property type="match status" value="1"/>
</dbReference>
<keyword evidence="8" id="KW-0472">Membrane</keyword>
<keyword evidence="7" id="KW-0175">Coiled coil</keyword>
<dbReference type="SUPFAM" id="SSF51261">
    <property type="entry name" value="Duplicated hybrid motif"/>
    <property type="match status" value="1"/>
</dbReference>
<evidence type="ECO:0000256" key="5">
    <source>
        <dbReference type="ARBA" id="ARBA00022833"/>
    </source>
</evidence>
<evidence type="ECO:0000256" key="6">
    <source>
        <dbReference type="ARBA" id="ARBA00023049"/>
    </source>
</evidence>
<dbReference type="InterPro" id="IPR050570">
    <property type="entry name" value="Cell_wall_metabolism_enzyme"/>
</dbReference>
<sequence>MESGFVKNKYTFLMIPPDHGPTRQFQVTLKGRRLVITGLCSLGLLVISLFSYTLYLSHTVGSQQAQLAAMVQLEQENEVKDQEIARLKEESLQVTQDISQIQELELKLMSILNLDPSATPSFSTTGTKSTASAGLSRGEAAPFASQAVISDPEQISHELNLLQDYYNLALAYQEEIEHTPSLAPLKIPLTVASEFGYRRNPFGGYSKEFHNGVDFPCDYGTEVYATAAGVVSVSGYDRVYGYLIEIDHGNGIETIYGHNSRLLAKVGDKVEKGDLIAYSGNSGRSTGSHLHYGARVNGKTVDPLQFTDFTKEQ</sequence>
<keyword evidence="8" id="KW-0812">Transmembrane</keyword>
<keyword evidence="8" id="KW-1133">Transmembrane helix</keyword>
<evidence type="ECO:0000313" key="10">
    <source>
        <dbReference type="EMBL" id="MPL69493.1"/>
    </source>
</evidence>
<gene>
    <name evidence="10" type="ORF">SDC9_15238</name>
</gene>
<dbReference type="Gene3D" id="2.70.70.10">
    <property type="entry name" value="Glucose Permease (Domain IIA)"/>
    <property type="match status" value="1"/>
</dbReference>
<dbReference type="GO" id="GO:0006508">
    <property type="term" value="P:proteolysis"/>
    <property type="evidence" value="ECO:0007669"/>
    <property type="project" value="UniProtKB-KW"/>
</dbReference>
<dbReference type="InterPro" id="IPR011055">
    <property type="entry name" value="Dup_hybrid_motif"/>
</dbReference>
<organism evidence="10">
    <name type="scientific">bioreactor metagenome</name>
    <dbReference type="NCBI Taxonomy" id="1076179"/>
    <lineage>
        <taxon>unclassified sequences</taxon>
        <taxon>metagenomes</taxon>
        <taxon>ecological metagenomes</taxon>
    </lineage>
</organism>
<dbReference type="AlphaFoldDB" id="A0A644TRC2"/>
<evidence type="ECO:0000256" key="8">
    <source>
        <dbReference type="SAM" id="Phobius"/>
    </source>
</evidence>
<feature type="transmembrane region" description="Helical" evidence="8">
    <location>
        <begin position="34"/>
        <end position="55"/>
    </location>
</feature>
<dbReference type="EMBL" id="VSSQ01000047">
    <property type="protein sequence ID" value="MPL69493.1"/>
    <property type="molecule type" value="Genomic_DNA"/>
</dbReference>
<keyword evidence="3" id="KW-0479">Metal-binding</keyword>
<evidence type="ECO:0000256" key="7">
    <source>
        <dbReference type="SAM" id="Coils"/>
    </source>
</evidence>
<dbReference type="PANTHER" id="PTHR21666">
    <property type="entry name" value="PEPTIDASE-RELATED"/>
    <property type="match status" value="1"/>
</dbReference>
<proteinExistence type="predicted"/>
<evidence type="ECO:0000256" key="2">
    <source>
        <dbReference type="ARBA" id="ARBA00022670"/>
    </source>
</evidence>
<dbReference type="Pfam" id="PF01551">
    <property type="entry name" value="Peptidase_M23"/>
    <property type="match status" value="1"/>
</dbReference>
<feature type="domain" description="M23ase beta-sheet core" evidence="9">
    <location>
        <begin position="209"/>
        <end position="303"/>
    </location>
</feature>
<dbReference type="PANTHER" id="PTHR21666:SF288">
    <property type="entry name" value="CELL DIVISION PROTEIN YTFB"/>
    <property type="match status" value="1"/>
</dbReference>
<name>A0A644TRC2_9ZZZZ</name>
<feature type="coiled-coil region" evidence="7">
    <location>
        <begin position="70"/>
        <end position="104"/>
    </location>
</feature>
<accession>A0A644TRC2</accession>